<evidence type="ECO:0000313" key="3">
    <source>
        <dbReference type="Proteomes" id="UP000078542"/>
    </source>
</evidence>
<organism evidence="2 3">
    <name type="scientific">Cyphomyrmex costatus</name>
    <dbReference type="NCBI Taxonomy" id="456900"/>
    <lineage>
        <taxon>Eukaryota</taxon>
        <taxon>Metazoa</taxon>
        <taxon>Ecdysozoa</taxon>
        <taxon>Arthropoda</taxon>
        <taxon>Hexapoda</taxon>
        <taxon>Insecta</taxon>
        <taxon>Pterygota</taxon>
        <taxon>Neoptera</taxon>
        <taxon>Endopterygota</taxon>
        <taxon>Hymenoptera</taxon>
        <taxon>Apocrita</taxon>
        <taxon>Aculeata</taxon>
        <taxon>Formicoidea</taxon>
        <taxon>Formicidae</taxon>
        <taxon>Myrmicinae</taxon>
        <taxon>Cyphomyrmex</taxon>
    </lineage>
</organism>
<protein>
    <submittedName>
        <fullName evidence="2">Uncharacterized protein</fullName>
    </submittedName>
</protein>
<evidence type="ECO:0000256" key="1">
    <source>
        <dbReference type="SAM" id="MobiDB-lite"/>
    </source>
</evidence>
<proteinExistence type="predicted"/>
<evidence type="ECO:0000313" key="2">
    <source>
        <dbReference type="EMBL" id="KYM99893.1"/>
    </source>
</evidence>
<gene>
    <name evidence="2" type="ORF">ALC62_09514</name>
</gene>
<reference evidence="2 3" key="1">
    <citation type="submission" date="2016-03" db="EMBL/GenBank/DDBJ databases">
        <title>Cyphomyrmex costatus WGS genome.</title>
        <authorList>
            <person name="Nygaard S."/>
            <person name="Hu H."/>
            <person name="Boomsma J."/>
            <person name="Zhang G."/>
        </authorList>
    </citation>
    <scope>NUCLEOTIDE SEQUENCE [LARGE SCALE GENOMIC DNA]</scope>
    <source>
        <strain evidence="2">MS0001</strain>
        <tissue evidence="2">Whole body</tissue>
    </source>
</reference>
<feature type="non-terminal residue" evidence="2">
    <location>
        <position position="1"/>
    </location>
</feature>
<keyword evidence="3" id="KW-1185">Reference proteome</keyword>
<dbReference type="EMBL" id="KQ977791">
    <property type="protein sequence ID" value="KYM99893.1"/>
    <property type="molecule type" value="Genomic_DNA"/>
</dbReference>
<feature type="region of interest" description="Disordered" evidence="1">
    <location>
        <begin position="99"/>
        <end position="120"/>
    </location>
</feature>
<name>A0A195CIK2_9HYME</name>
<sequence>TPFMLYNNDNTSVHFAKISTKSKYYPLCILEAFHRYPSGFNVIFLSCRNILQQRSRGCTEGLHGSDRRPHQDGSVTFMILVQRLRSMIRGEITLGSNHFSVPGPQGQMGRGGVAKSLAKP</sequence>
<dbReference type="Proteomes" id="UP000078542">
    <property type="component" value="Unassembled WGS sequence"/>
</dbReference>
<accession>A0A195CIK2</accession>
<dbReference type="AlphaFoldDB" id="A0A195CIK2"/>